<keyword evidence="2" id="KW-1185">Reference proteome</keyword>
<dbReference type="EMBL" id="JARXVC010000028">
    <property type="protein sequence ID" value="MDH6284821.1"/>
    <property type="molecule type" value="Genomic_DNA"/>
</dbReference>
<name>A0ABT6MKH4_9NOCA</name>
<evidence type="ECO:0000313" key="2">
    <source>
        <dbReference type="Proteomes" id="UP001160334"/>
    </source>
</evidence>
<dbReference type="Proteomes" id="UP001160334">
    <property type="component" value="Unassembled WGS sequence"/>
</dbReference>
<organism evidence="1 2">
    <name type="scientific">Prescottella agglutinans</name>
    <dbReference type="NCBI Taxonomy" id="1644129"/>
    <lineage>
        <taxon>Bacteria</taxon>
        <taxon>Bacillati</taxon>
        <taxon>Actinomycetota</taxon>
        <taxon>Actinomycetes</taxon>
        <taxon>Mycobacteriales</taxon>
        <taxon>Nocardiaceae</taxon>
        <taxon>Prescottella</taxon>
    </lineage>
</organism>
<comment type="caution">
    <text evidence="1">The sequence shown here is derived from an EMBL/GenBank/DDBJ whole genome shotgun (WGS) entry which is preliminary data.</text>
</comment>
<protein>
    <submittedName>
        <fullName evidence="1">Uncharacterized protein</fullName>
    </submittedName>
</protein>
<sequence length="51" mass="5458">MVSVSGNSWATDRLITGPAADKDGGLPVAVLRWLVEQGWEMSPHLVCGGHR</sequence>
<gene>
    <name evidence="1" type="ORF">M2280_006084</name>
</gene>
<reference evidence="1 2" key="1">
    <citation type="submission" date="2023-04" db="EMBL/GenBank/DDBJ databases">
        <title>Forest soil microbial communities from Buena Vista Peninsula, Colon Province, Panama.</title>
        <authorList>
            <person name="Bouskill N."/>
        </authorList>
    </citation>
    <scope>NUCLEOTIDE SEQUENCE [LARGE SCALE GENOMIC DNA]</scope>
    <source>
        <strain evidence="1 2">CFH S0262</strain>
    </source>
</reference>
<accession>A0ABT6MKH4</accession>
<evidence type="ECO:0000313" key="1">
    <source>
        <dbReference type="EMBL" id="MDH6284821.1"/>
    </source>
</evidence>
<proteinExistence type="predicted"/>